<name>A0A386K653_9CAUD</name>
<feature type="domain" description="HNH nuclease" evidence="1">
    <location>
        <begin position="52"/>
        <end position="95"/>
    </location>
</feature>
<dbReference type="RefSeq" id="YP_009813825.1">
    <property type="nucleotide sequence ID" value="NC_048079.1"/>
</dbReference>
<keyword evidence="3" id="KW-1185">Reference proteome</keyword>
<dbReference type="Proteomes" id="UP000269550">
    <property type="component" value="Segment"/>
</dbReference>
<dbReference type="SUPFAM" id="SSF54060">
    <property type="entry name" value="His-Me finger endonucleases"/>
    <property type="match status" value="1"/>
</dbReference>
<dbReference type="GO" id="GO:0004519">
    <property type="term" value="F:endonuclease activity"/>
    <property type="evidence" value="ECO:0007669"/>
    <property type="project" value="UniProtKB-KW"/>
</dbReference>
<reference evidence="2 3" key="1">
    <citation type="submission" date="2018-08" db="EMBL/GenBank/DDBJ databases">
        <title>Distribution characteristics of Escherichia coli phages in piglets intestinal isolated from Jiangsu and Anhui province.</title>
        <authorList>
            <person name="Lin Y."/>
            <person name="Zhou B."/>
            <person name="Luo J."/>
            <person name="Hua J."/>
            <person name="Zhang M."/>
        </authorList>
    </citation>
    <scope>NUCLEOTIDE SEQUENCE [LARGE SCALE GENOMIC DNA]</scope>
</reference>
<sequence>MILIRLTKGGSHMSTDLERLERFLKIEGDCWLFTGGKSHAYGVFWMGGKNHKAHRAAFELYNGRKPNGVILHSCDNPLCCNPAHLSEGTQLDNMVDMVRKGRSLKGTKNPACKFTDEDVKFIQESTMKVKDLATLFGVTRQTITRWRKHHV</sequence>
<dbReference type="InterPro" id="IPR044925">
    <property type="entry name" value="His-Me_finger_sf"/>
</dbReference>
<keyword evidence="2" id="KW-0378">Hydrolase</keyword>
<proteinExistence type="predicted"/>
<accession>A0A386K653</accession>
<organism evidence="2 3">
    <name type="scientific">Escherichia phage C5</name>
    <dbReference type="NCBI Taxonomy" id="2340717"/>
    <lineage>
        <taxon>Viruses</taxon>
        <taxon>Duplodnaviria</taxon>
        <taxon>Heunggongvirae</taxon>
        <taxon>Uroviricota</taxon>
        <taxon>Caudoviricetes</taxon>
        <taxon>Autographivirales</taxon>
        <taxon>Autotranscriptaviridae</taxon>
        <taxon>Studiervirinae</taxon>
        <taxon>Teseptimavirus</taxon>
        <taxon>Teseptimavirus C5</taxon>
    </lineage>
</organism>
<dbReference type="Pfam" id="PF13392">
    <property type="entry name" value="HNH_3"/>
    <property type="match status" value="1"/>
</dbReference>
<evidence type="ECO:0000313" key="2">
    <source>
        <dbReference type="EMBL" id="AYD80185.1"/>
    </source>
</evidence>
<dbReference type="GeneID" id="55004930"/>
<dbReference type="KEGG" id="vg:55004930"/>
<evidence type="ECO:0000313" key="3">
    <source>
        <dbReference type="Proteomes" id="UP000269550"/>
    </source>
</evidence>
<protein>
    <submittedName>
        <fullName evidence="2">Putative HNH endonuclease</fullName>
    </submittedName>
</protein>
<dbReference type="EMBL" id="MH717099">
    <property type="protein sequence ID" value="AYD80185.1"/>
    <property type="molecule type" value="Genomic_DNA"/>
</dbReference>
<keyword evidence="2" id="KW-0255">Endonuclease</keyword>
<dbReference type="InterPro" id="IPR003615">
    <property type="entry name" value="HNH_nuc"/>
</dbReference>
<keyword evidence="2" id="KW-0540">Nuclease</keyword>
<evidence type="ECO:0000259" key="1">
    <source>
        <dbReference type="Pfam" id="PF13392"/>
    </source>
</evidence>